<dbReference type="Proteomes" id="UP000613266">
    <property type="component" value="Unassembled WGS sequence"/>
</dbReference>
<dbReference type="InterPro" id="IPR001753">
    <property type="entry name" value="Enoyl-CoA_hydra/iso"/>
</dbReference>
<dbReference type="EMBL" id="JAEDAK010000023">
    <property type="protein sequence ID" value="MBH9579494.1"/>
    <property type="molecule type" value="Genomic_DNA"/>
</dbReference>
<dbReference type="SUPFAM" id="SSF52096">
    <property type="entry name" value="ClpP/crotonase"/>
    <property type="match status" value="1"/>
</dbReference>
<name>A0A931J8G7_9BURK</name>
<dbReference type="GO" id="GO:0016829">
    <property type="term" value="F:lyase activity"/>
    <property type="evidence" value="ECO:0007669"/>
    <property type="project" value="UniProtKB-KW"/>
</dbReference>
<organism evidence="3 4">
    <name type="scientific">Inhella proteolytica</name>
    <dbReference type="NCBI Taxonomy" id="2795029"/>
    <lineage>
        <taxon>Bacteria</taxon>
        <taxon>Pseudomonadati</taxon>
        <taxon>Pseudomonadota</taxon>
        <taxon>Betaproteobacteria</taxon>
        <taxon>Burkholderiales</taxon>
        <taxon>Sphaerotilaceae</taxon>
        <taxon>Inhella</taxon>
    </lineage>
</organism>
<dbReference type="InterPro" id="IPR029045">
    <property type="entry name" value="ClpP/crotonase-like_dom_sf"/>
</dbReference>
<dbReference type="CDD" id="cd06558">
    <property type="entry name" value="crotonase-like"/>
    <property type="match status" value="1"/>
</dbReference>
<proteinExistence type="inferred from homology"/>
<evidence type="ECO:0000256" key="2">
    <source>
        <dbReference type="ARBA" id="ARBA00023239"/>
    </source>
</evidence>
<gene>
    <name evidence="3" type="ORF">I7X39_21560</name>
</gene>
<dbReference type="RefSeq" id="WP_198113441.1">
    <property type="nucleotide sequence ID" value="NZ_JAEDAK010000023.1"/>
</dbReference>
<evidence type="ECO:0000256" key="1">
    <source>
        <dbReference type="ARBA" id="ARBA00005254"/>
    </source>
</evidence>
<accession>A0A931J8G7</accession>
<keyword evidence="4" id="KW-1185">Reference proteome</keyword>
<dbReference type="AlphaFoldDB" id="A0A931J8G7"/>
<comment type="similarity">
    <text evidence="1">Belongs to the enoyl-CoA hydratase/isomerase family.</text>
</comment>
<dbReference type="InterPro" id="IPR014748">
    <property type="entry name" value="Enoyl-CoA_hydra_C"/>
</dbReference>
<dbReference type="Pfam" id="PF00378">
    <property type="entry name" value="ECH_1"/>
    <property type="match status" value="1"/>
</dbReference>
<dbReference type="PANTHER" id="PTHR11941">
    <property type="entry name" value="ENOYL-COA HYDRATASE-RELATED"/>
    <property type="match status" value="1"/>
</dbReference>
<sequence>MQPSESPDLRVEGALATITLRRPKQANRLELDDLAALEAHMQALRGAEAVRVVVLQAEGRHFCSGFHIDAVPGVDAPALFERLCDAWECLPQITVAALHAGLWGGATDLALASDFRFGTRECVIAVPAARLGLHYHLGGMRRLVTRLGLGPAKRLLLGGQTLDAKEMLRIGFLDELVADEPALRALIARCSREIATLAPLALRGMKLHLNRIAANTIVLDDLLADQQRCLQSGDLLEGVRAWAERRPPCFEGS</sequence>
<protein>
    <submittedName>
        <fullName evidence="3">Enoyl-CoA hydratase/isomerase family protein</fullName>
    </submittedName>
</protein>
<dbReference type="PANTHER" id="PTHR11941:SF54">
    <property type="entry name" value="ENOYL-COA HYDRATASE, MITOCHONDRIAL"/>
    <property type="match status" value="1"/>
</dbReference>
<evidence type="ECO:0000313" key="4">
    <source>
        <dbReference type="Proteomes" id="UP000613266"/>
    </source>
</evidence>
<dbReference type="Gene3D" id="3.90.226.10">
    <property type="entry name" value="2-enoyl-CoA Hydratase, Chain A, domain 1"/>
    <property type="match status" value="1"/>
</dbReference>
<dbReference type="Gene3D" id="1.10.12.10">
    <property type="entry name" value="Lyase 2-enoyl-coa Hydratase, Chain A, domain 2"/>
    <property type="match status" value="1"/>
</dbReference>
<comment type="caution">
    <text evidence="3">The sequence shown here is derived from an EMBL/GenBank/DDBJ whole genome shotgun (WGS) entry which is preliminary data.</text>
</comment>
<dbReference type="GO" id="GO:0006635">
    <property type="term" value="P:fatty acid beta-oxidation"/>
    <property type="evidence" value="ECO:0007669"/>
    <property type="project" value="TreeGrafter"/>
</dbReference>
<evidence type="ECO:0000313" key="3">
    <source>
        <dbReference type="EMBL" id="MBH9579494.1"/>
    </source>
</evidence>
<keyword evidence="2" id="KW-0456">Lyase</keyword>
<reference evidence="3" key="1">
    <citation type="submission" date="2020-12" db="EMBL/GenBank/DDBJ databases">
        <title>The genome sequence of Inhella sp. 1Y17.</title>
        <authorList>
            <person name="Liu Y."/>
        </authorList>
    </citation>
    <scope>NUCLEOTIDE SEQUENCE</scope>
    <source>
        <strain evidence="3">1Y17</strain>
    </source>
</reference>